<feature type="chain" id="PRO_5003005535" description="T. brucei spp.-specific protein" evidence="2">
    <location>
        <begin position="20"/>
        <end position="126"/>
    </location>
</feature>
<keyword evidence="1" id="KW-0812">Transmembrane</keyword>
<dbReference type="KEGG" id="tbg:TbgDal_IX9830"/>
<name>C9ZZQ8_TRYB9</name>
<evidence type="ECO:0000313" key="3">
    <source>
        <dbReference type="EMBL" id="CBH14907.1"/>
    </source>
</evidence>
<keyword evidence="2" id="KW-0732">Signal</keyword>
<dbReference type="EMBL" id="FN554972">
    <property type="protein sequence ID" value="CBH14907.1"/>
    <property type="molecule type" value="Genomic_DNA"/>
</dbReference>
<feature type="signal peptide" evidence="2">
    <location>
        <begin position="1"/>
        <end position="19"/>
    </location>
</feature>
<dbReference type="RefSeq" id="XP_011777173.1">
    <property type="nucleotide sequence ID" value="XM_011778871.1"/>
</dbReference>
<gene>
    <name evidence="3" type="ORF">TbgDal_IX9830</name>
</gene>
<evidence type="ECO:0000313" key="4">
    <source>
        <dbReference type="Proteomes" id="UP000002316"/>
    </source>
</evidence>
<evidence type="ECO:0000256" key="2">
    <source>
        <dbReference type="SAM" id="SignalP"/>
    </source>
</evidence>
<reference evidence="4" key="1">
    <citation type="journal article" date="2010" name="PLoS Negl. Trop. Dis.">
        <title>The genome sequence of Trypanosoma brucei gambiense, causative agent of chronic human african trypanosomiasis.</title>
        <authorList>
            <person name="Jackson A.P."/>
            <person name="Sanders M."/>
            <person name="Berry A."/>
            <person name="McQuillan J."/>
            <person name="Aslett M.A."/>
            <person name="Quail M.A."/>
            <person name="Chukualim B."/>
            <person name="Capewell P."/>
            <person name="MacLeod A."/>
            <person name="Melville S.E."/>
            <person name="Gibson W."/>
            <person name="Barry J.D."/>
            <person name="Berriman M."/>
            <person name="Hertz-Fowler C."/>
        </authorList>
    </citation>
    <scope>NUCLEOTIDE SEQUENCE [LARGE SCALE GENOMIC DNA]</scope>
    <source>
        <strain evidence="4">MHOM/CI/86/DAL972</strain>
    </source>
</reference>
<dbReference type="Proteomes" id="UP000002316">
    <property type="component" value="Chromosome 9"/>
</dbReference>
<dbReference type="VEuPathDB" id="TriTrypDB:Tbg972.9.9830"/>
<keyword evidence="1" id="KW-0472">Membrane</keyword>
<evidence type="ECO:0000256" key="1">
    <source>
        <dbReference type="SAM" id="Phobius"/>
    </source>
</evidence>
<evidence type="ECO:0008006" key="5">
    <source>
        <dbReference type="Google" id="ProtNLM"/>
    </source>
</evidence>
<feature type="transmembrane region" description="Helical" evidence="1">
    <location>
        <begin position="94"/>
        <end position="116"/>
    </location>
</feature>
<sequence>MKAFVSLLAFSHPAIKCACLCVRLSCYSLITFHGFPSLFSYSAVLSASVPSLIRHTKQFFFAITMQIHNMPFPTNFPALLSLCSKFEICFPNSFFYVFHLASFSPVNPLLVISVFFQSNTSFSYLH</sequence>
<protein>
    <recommendedName>
        <fullName evidence="5">T. brucei spp.-specific protein</fullName>
    </recommendedName>
</protein>
<dbReference type="GeneID" id="23861056"/>
<accession>C9ZZQ8</accession>
<proteinExistence type="predicted"/>
<organism evidence="3 4">
    <name type="scientific">Trypanosoma brucei gambiense (strain MHOM/CI/86/DAL972)</name>
    <dbReference type="NCBI Taxonomy" id="679716"/>
    <lineage>
        <taxon>Eukaryota</taxon>
        <taxon>Discoba</taxon>
        <taxon>Euglenozoa</taxon>
        <taxon>Kinetoplastea</taxon>
        <taxon>Metakinetoplastina</taxon>
        <taxon>Trypanosomatida</taxon>
        <taxon>Trypanosomatidae</taxon>
        <taxon>Trypanosoma</taxon>
    </lineage>
</organism>
<dbReference type="AlphaFoldDB" id="C9ZZQ8"/>
<keyword evidence="1" id="KW-1133">Transmembrane helix</keyword>